<dbReference type="EMBL" id="LDSL01000071">
    <property type="protein sequence ID" value="KTT21247.1"/>
    <property type="molecule type" value="Genomic_DNA"/>
</dbReference>
<dbReference type="SUPFAM" id="SSF48452">
    <property type="entry name" value="TPR-like"/>
    <property type="match status" value="1"/>
</dbReference>
<evidence type="ECO:0000313" key="3">
    <source>
        <dbReference type="Proteomes" id="UP000072741"/>
    </source>
</evidence>
<dbReference type="Gene3D" id="1.25.40.10">
    <property type="entry name" value="Tetratricopeptide repeat domain"/>
    <property type="match status" value="1"/>
</dbReference>
<dbReference type="PANTHER" id="PTHR47691">
    <property type="entry name" value="REGULATOR-RELATED"/>
    <property type="match status" value="1"/>
</dbReference>
<feature type="domain" description="Winged helix-turn-helix" evidence="1">
    <location>
        <begin position="247"/>
        <end position="317"/>
    </location>
</feature>
<dbReference type="Gene3D" id="3.40.50.300">
    <property type="entry name" value="P-loop containing nucleotide triphosphate hydrolases"/>
    <property type="match status" value="1"/>
</dbReference>
<dbReference type="PATRIC" id="fig|433924.3.peg.4530"/>
<evidence type="ECO:0000259" key="1">
    <source>
        <dbReference type="Pfam" id="PF25872"/>
    </source>
</evidence>
<dbReference type="Proteomes" id="UP000072741">
    <property type="component" value="Unassembled WGS sequence"/>
</dbReference>
<dbReference type="AlphaFoldDB" id="A0A147GUE3"/>
<dbReference type="PANTHER" id="PTHR47691:SF3">
    <property type="entry name" value="HTH-TYPE TRANSCRIPTIONAL REGULATOR RV0890C-RELATED"/>
    <property type="match status" value="1"/>
</dbReference>
<dbReference type="Pfam" id="PF25872">
    <property type="entry name" value="HTH_77"/>
    <property type="match status" value="1"/>
</dbReference>
<protein>
    <recommendedName>
        <fullName evidence="1">Winged helix-turn-helix domain-containing protein</fullName>
    </recommendedName>
</protein>
<dbReference type="SUPFAM" id="SSF52540">
    <property type="entry name" value="P-loop containing nucleoside triphosphate hydrolases"/>
    <property type="match status" value="1"/>
</dbReference>
<evidence type="ECO:0000313" key="2">
    <source>
        <dbReference type="EMBL" id="KTT21247.1"/>
    </source>
</evidence>
<dbReference type="InterPro" id="IPR058852">
    <property type="entry name" value="HTH_77"/>
</dbReference>
<organism evidence="2 3">
    <name type="scientific">Pseudacidovorax intermedius</name>
    <dbReference type="NCBI Taxonomy" id="433924"/>
    <lineage>
        <taxon>Bacteria</taxon>
        <taxon>Pseudomonadati</taxon>
        <taxon>Pseudomonadota</taxon>
        <taxon>Betaproteobacteria</taxon>
        <taxon>Burkholderiales</taxon>
        <taxon>Comamonadaceae</taxon>
        <taxon>Pseudacidovorax</taxon>
    </lineage>
</organism>
<dbReference type="RefSeq" id="WP_058642296.1">
    <property type="nucleotide sequence ID" value="NZ_LDSL01000071.1"/>
</dbReference>
<dbReference type="InterPro" id="IPR011990">
    <property type="entry name" value="TPR-like_helical_dom_sf"/>
</dbReference>
<dbReference type="InterPro" id="IPR027417">
    <property type="entry name" value="P-loop_NTPase"/>
</dbReference>
<name>A0A147GUE3_9BURK</name>
<reference evidence="2 3" key="1">
    <citation type="journal article" date="2016" name="Front. Microbiol.">
        <title>Genomic Resource of Rice Seed Associated Bacteria.</title>
        <authorList>
            <person name="Midha S."/>
            <person name="Bansal K."/>
            <person name="Sharma S."/>
            <person name="Kumar N."/>
            <person name="Patil P.P."/>
            <person name="Chaudhry V."/>
            <person name="Patil P.B."/>
        </authorList>
    </citation>
    <scope>NUCLEOTIDE SEQUENCE [LARGE SCALE GENOMIC DNA]</scope>
    <source>
        <strain evidence="2 3">NS331</strain>
    </source>
</reference>
<accession>A0A147GUE3</accession>
<comment type="caution">
    <text evidence="2">The sequence shown here is derived from an EMBL/GenBank/DDBJ whole genome shotgun (WGS) entry which is preliminary data.</text>
</comment>
<sequence length="826" mass="87664">MALTRGVFVGRAESLQALDALALSAPLVTVSGPGGVGKTRLVLEWLDAGGDAHSGSTALVRLDGLDDAAAVHGAVAAAIGMPRTGGQPYVDAMVQWLHDTPLRLVLDNCEHVADTVAALVQALLDGTREVTVVATSRSPLGIAGEAHLRLAPLAEADAFDLFIARALQRVPGFMPEGPSSSAIQAICRAVDGLPLAIELAAGWAAVLPAPDLAAQLAQGLALLQRRGALPARHATLADTMQWSHQLLSPAAQSLLRRLAAFPASFAVEAVAPVCANGALAPDGILLALRELVEHSLVQFDLPSGRYRLLNTVRLFATALAREAGDWDIVRQAHAAHFAALALGARAVDFVPEDRWLPRLQAEVDNLHATLRTLLDSGRGVQALELATALTTFWWTAGRHREGLGWVRAALGQAEDAPPMLRAAAQFGLGFLGAHDTGDWAVAAAELDQGLALLAPLQEDGADLLRGYLLCLRGECDNMAGAPQAGLARASEGAALIARHPQDRWGRGFAAWNVGFGHECAGDLPQAALRYEEVIASQRGNSLVVRMIGCQSLAGVLERQGRAAEALPLFDEALQLCRQVGLMRLGDVHGSLARLLADCARVRVAAGAEPDDARALAREALASAEALQDGAAATVAAEVLARLAGPSRRQGVFRRQGPVWCVGLDEAQAMLPDSKGLRQMRHLLQVPGEEMAAAELAAAADDAPREIGRGDPALDARAVAQYRKRLRLLDEALALPAEVLDDERRDEVRREHAFLSQELARSVGLGGRVRRTGSANERMRVNVTRTLRAAIAEIEAVHPALGAHLARSIRTGNFCRYQAAERVHWQF</sequence>
<keyword evidence="3" id="KW-1185">Reference proteome</keyword>
<gene>
    <name evidence="2" type="ORF">NS331_12380</name>
</gene>
<proteinExistence type="predicted"/>